<reference evidence="3" key="2">
    <citation type="journal article" date="2017" name="Plant J.">
        <title>Araport11: a complete reannotation of the Arabidopsis thaliana reference genome.</title>
        <authorList>
            <person name="Cheng C.Y."/>
            <person name="Krishnakumar V."/>
            <person name="Chan A.P."/>
            <person name="Thibaud-Nissen F."/>
            <person name="Schobel S."/>
            <person name="Town C.D."/>
        </authorList>
    </citation>
    <scope>GENOME REANNOTATION</scope>
    <source>
        <strain evidence="3">cv. Columbia</strain>
    </source>
</reference>
<protein>
    <submittedName>
        <fullName evidence="2">Pirin carboxy-terminal region protein</fullName>
    </submittedName>
</protein>
<dbReference type="Araport" id="AT3G59245"/>
<dbReference type="RefSeq" id="NP_001326901.1">
    <property type="nucleotide sequence ID" value="NM_001339955.1"/>
</dbReference>
<gene>
    <name evidence="1 2" type="ordered locus">At3g59245</name>
</gene>
<dbReference type="SMR" id="A0A1I9LQP1"/>
<evidence type="ECO:0000313" key="3">
    <source>
        <dbReference type="Proteomes" id="UP000006548"/>
    </source>
</evidence>
<reference evidence="2 3" key="1">
    <citation type="journal article" date="2000" name="Nature">
        <title>Sequence and analysis of chromosome 3 of the plant Arabidopsis thaliana.</title>
        <authorList>
            <consortium name="European Union Chromosome 3 Arabidopsis Sequencing Consortium"/>
            <consortium name="Institute for Genomic Research"/>
            <consortium name="Kazusa DNA Research Institute"/>
            <person name="Salanoubat M."/>
            <person name="Lemcke K."/>
            <person name="Rieger M."/>
            <person name="Ansorge W."/>
            <person name="Unseld M."/>
            <person name="Fartmann B."/>
            <person name="Valle G."/>
            <person name="Blocker H."/>
            <person name="Perez-Alonso M."/>
            <person name="Obermaier B."/>
            <person name="Delseny M."/>
            <person name="Boutry M."/>
            <person name="Grivell L.A."/>
            <person name="Mache R."/>
            <person name="Puigdomenech P."/>
            <person name="De Simone V."/>
            <person name="Choisne N."/>
            <person name="Artiguenave F."/>
            <person name="Robert C."/>
            <person name="Brottier P."/>
            <person name="Wincker P."/>
            <person name="Cattolico L."/>
            <person name="Weissenbach J."/>
            <person name="Saurin W."/>
            <person name="Quetier F."/>
            <person name="Schafer M."/>
            <person name="Muller-Auer S."/>
            <person name="Gabel C."/>
            <person name="Fuchs M."/>
            <person name="Benes V."/>
            <person name="Wurmbach E."/>
            <person name="Drzonek H."/>
            <person name="Erfle H."/>
            <person name="Jordan N."/>
            <person name="Bangert S."/>
            <person name="Wiedelmann R."/>
            <person name="Kranz H."/>
            <person name="Voss H."/>
            <person name="Holland R."/>
            <person name="Brandt P."/>
            <person name="Nyakatura G."/>
            <person name="Vezzi A."/>
            <person name="D'Angelo M."/>
            <person name="Pallavicini A."/>
            <person name="Toppo S."/>
            <person name="Simionati B."/>
            <person name="Conrad A."/>
            <person name="Hornischer K."/>
            <person name="Kauer G."/>
            <person name="Lohnert T.H."/>
            <person name="Nordsiek G."/>
            <person name="Reichelt J."/>
            <person name="Scharfe M."/>
            <person name="Schon O."/>
            <person name="Bargues M."/>
            <person name="Terol J."/>
            <person name="Climent J."/>
            <person name="Navarro P."/>
            <person name="Collado C."/>
            <person name="Perez-Perez A."/>
            <person name="Ottenwalder B."/>
            <person name="Duchemin D."/>
            <person name="Cooke R."/>
            <person name="Laudie M."/>
            <person name="Berger-Llauro C."/>
            <person name="Purnelle B."/>
            <person name="Masuy D."/>
            <person name="de Haan M."/>
            <person name="Maarse A.C."/>
            <person name="Alcaraz J.P."/>
            <person name="Cottet A."/>
            <person name="Casacuberta E."/>
            <person name="Monfort A."/>
            <person name="Argiriou A."/>
            <person name="flores M."/>
            <person name="Liguori R."/>
            <person name="Vitale D."/>
            <person name="Mannhaupt G."/>
            <person name="Haase D."/>
            <person name="Schoof H."/>
            <person name="Rudd S."/>
            <person name="Zaccaria P."/>
            <person name="Mewes H.W."/>
            <person name="Mayer K.F."/>
            <person name="Kaul S."/>
            <person name="Town C.D."/>
            <person name="Koo H.L."/>
            <person name="Tallon L.J."/>
            <person name="Jenkins J."/>
            <person name="Rooney T."/>
            <person name="Rizzo M."/>
            <person name="Walts A."/>
            <person name="Utterback T."/>
            <person name="Fujii C.Y."/>
            <person name="Shea T.P."/>
            <person name="Creasy T.H."/>
            <person name="Haas B."/>
            <person name="Maiti R."/>
            <person name="Wu D."/>
            <person name="Peterson J."/>
            <person name="Van Aken S."/>
            <person name="Pai G."/>
            <person name="Militscher J."/>
            <person name="Sellers P."/>
            <person name="Gill J.E."/>
            <person name="Feldblyum T.V."/>
            <person name="Preuss D."/>
            <person name="Lin X."/>
            <person name="Nierman W.C."/>
            <person name="Salzberg S.L."/>
            <person name="White O."/>
            <person name="Venter J.C."/>
            <person name="Fraser C.M."/>
            <person name="Kaneko T."/>
            <person name="Nakamura Y."/>
            <person name="Sato S."/>
            <person name="Kato T."/>
            <person name="Asamizu E."/>
            <person name="Sasamoto S."/>
            <person name="Kimura T."/>
            <person name="Idesawa K."/>
            <person name="Kawashima K."/>
            <person name="Kishida Y."/>
            <person name="Kiyokawa C."/>
            <person name="Kohara M."/>
            <person name="Matsumoto M."/>
            <person name="Matsuno A."/>
            <person name="Muraki A."/>
            <person name="Nakayama S."/>
            <person name="Nakazaki N."/>
            <person name="Shinpo S."/>
            <person name="Takeuchi C."/>
            <person name="Wada T."/>
            <person name="Watanabe A."/>
            <person name="Yamada M."/>
            <person name="Yasuda M."/>
            <person name="Tabata S."/>
        </authorList>
    </citation>
    <scope>NUCLEOTIDE SEQUENCE [LARGE SCALE GENOMIC DNA]</scope>
    <source>
        <strain evidence="3">cv. Columbia</strain>
    </source>
</reference>
<dbReference type="AlphaFoldDB" id="A0A1I9LQP1"/>
<keyword evidence="3" id="KW-1185">Reference proteome</keyword>
<evidence type="ECO:0000313" key="2">
    <source>
        <dbReference type="EMBL" id="ANM64899.1"/>
    </source>
</evidence>
<proteinExistence type="predicted"/>
<evidence type="ECO:0000313" key="1">
    <source>
        <dbReference type="Araport" id="AT3G59245"/>
    </source>
</evidence>
<dbReference type="KEGG" id="ath:AT3G59245"/>
<sequence>MLKKNQNPSYTVNLKAIEGNRSVNELVDQYGPFVMNPQVEIDMTIEDIHNVKDGFANGQWLV</sequence>
<organism evidence="2 3">
    <name type="scientific">Arabidopsis thaliana</name>
    <name type="common">Mouse-ear cress</name>
    <dbReference type="NCBI Taxonomy" id="3702"/>
    <lineage>
        <taxon>Eukaryota</taxon>
        <taxon>Viridiplantae</taxon>
        <taxon>Streptophyta</taxon>
        <taxon>Embryophyta</taxon>
        <taxon>Tracheophyta</taxon>
        <taxon>Spermatophyta</taxon>
        <taxon>Magnoliopsida</taxon>
        <taxon>eudicotyledons</taxon>
        <taxon>Gunneridae</taxon>
        <taxon>Pentapetalae</taxon>
        <taxon>rosids</taxon>
        <taxon>malvids</taxon>
        <taxon>Brassicales</taxon>
        <taxon>Brassicaceae</taxon>
        <taxon>Camelineae</taxon>
        <taxon>Arabidopsis</taxon>
    </lineage>
</organism>
<dbReference type="InParanoid" id="A0A1I9LQP1"/>
<dbReference type="GeneID" id="28719416"/>
<dbReference type="EMBL" id="CP002686">
    <property type="protein sequence ID" value="ANM64899.1"/>
    <property type="molecule type" value="Genomic_DNA"/>
</dbReference>
<dbReference type="Proteomes" id="UP000006548">
    <property type="component" value="Chromosome 3"/>
</dbReference>
<accession>A0A1I9LQP1</accession>
<dbReference type="TAIR" id="AT3G59245"/>
<name>A0A1I9LQP1_ARATH</name>